<dbReference type="AlphaFoldDB" id="A0AAV1B3L3"/>
<evidence type="ECO:0000313" key="3">
    <source>
        <dbReference type="EMBL" id="CAI8616017.1"/>
    </source>
</evidence>
<dbReference type="EMBL" id="OX451741">
    <property type="protein sequence ID" value="CAI8616017.1"/>
    <property type="molecule type" value="Genomic_DNA"/>
</dbReference>
<name>A0AAV1B3L3_VICFA</name>
<keyword evidence="4" id="KW-1185">Reference proteome</keyword>
<dbReference type="InterPro" id="IPR012337">
    <property type="entry name" value="RNaseH-like_sf"/>
</dbReference>
<dbReference type="SUPFAM" id="SSF53098">
    <property type="entry name" value="Ribonuclease H-like"/>
    <property type="match status" value="1"/>
</dbReference>
<evidence type="ECO:0000313" key="4">
    <source>
        <dbReference type="Proteomes" id="UP001157006"/>
    </source>
</evidence>
<evidence type="ECO:0000313" key="2">
    <source>
        <dbReference type="EMBL" id="CAI8616015.1"/>
    </source>
</evidence>
<dbReference type="EMBL" id="OX451741">
    <property type="protein sequence ID" value="CAI8616012.1"/>
    <property type="molecule type" value="Genomic_DNA"/>
</dbReference>
<gene>
    <name evidence="1" type="ORF">VFH_VI008920</name>
    <name evidence="2" type="ORF">VFH_VI009080</name>
    <name evidence="3" type="ORF">VFH_VI009200</name>
</gene>
<dbReference type="EMBL" id="OX451741">
    <property type="protein sequence ID" value="CAI8616015.1"/>
    <property type="molecule type" value="Genomic_DNA"/>
</dbReference>
<organism evidence="3 4">
    <name type="scientific">Vicia faba</name>
    <name type="common">Broad bean</name>
    <name type="synonym">Faba vulgaris</name>
    <dbReference type="NCBI Taxonomy" id="3906"/>
    <lineage>
        <taxon>Eukaryota</taxon>
        <taxon>Viridiplantae</taxon>
        <taxon>Streptophyta</taxon>
        <taxon>Embryophyta</taxon>
        <taxon>Tracheophyta</taxon>
        <taxon>Spermatophyta</taxon>
        <taxon>Magnoliopsida</taxon>
        <taxon>eudicotyledons</taxon>
        <taxon>Gunneridae</taxon>
        <taxon>Pentapetalae</taxon>
        <taxon>rosids</taxon>
        <taxon>fabids</taxon>
        <taxon>Fabales</taxon>
        <taxon>Fabaceae</taxon>
        <taxon>Papilionoideae</taxon>
        <taxon>50 kb inversion clade</taxon>
        <taxon>NPAAA clade</taxon>
        <taxon>Hologalegina</taxon>
        <taxon>IRL clade</taxon>
        <taxon>Fabeae</taxon>
        <taxon>Vicia</taxon>
    </lineage>
</organism>
<proteinExistence type="predicted"/>
<reference evidence="3 4" key="1">
    <citation type="submission" date="2023-01" db="EMBL/GenBank/DDBJ databases">
        <authorList>
            <person name="Kreplak J."/>
        </authorList>
    </citation>
    <scope>NUCLEOTIDE SEQUENCE [LARGE SCALE GENOMIC DNA]</scope>
</reference>
<protein>
    <submittedName>
        <fullName evidence="3">Uncharacterized protein</fullName>
    </submittedName>
</protein>
<sequence length="135" mass="15972">MVTSKEWTSSAYAKEAKAKQFVDQVLDSRFWSKCDDVVKITESLVCVLRIVDSEDKPAMGILYKSIVKARKDMVRRFQRNKKKVDPYLKILDKRWDSQFRKNLHAVDEMRIFKDGELYFGRKSAVDERCIVREDQ</sequence>
<accession>A0AAV1B3L3</accession>
<evidence type="ECO:0000313" key="1">
    <source>
        <dbReference type="EMBL" id="CAI8616012.1"/>
    </source>
</evidence>
<dbReference type="Proteomes" id="UP001157006">
    <property type="component" value="Chromosome 6"/>
</dbReference>